<dbReference type="Proteomes" id="UP000234271">
    <property type="component" value="Chromosome"/>
</dbReference>
<evidence type="ECO:0000313" key="2">
    <source>
        <dbReference type="Proteomes" id="UP000234271"/>
    </source>
</evidence>
<gene>
    <name evidence="1" type="ORF">BLE401_08405</name>
</gene>
<evidence type="ECO:0000313" key="1">
    <source>
        <dbReference type="EMBL" id="AUI68724.1"/>
    </source>
</evidence>
<accession>A0A2N9YE34</accession>
<dbReference type="OrthoDB" id="9888766at2"/>
<dbReference type="EMBL" id="CP018889">
    <property type="protein sequence ID" value="AUI68724.1"/>
    <property type="molecule type" value="Genomic_DNA"/>
</dbReference>
<reference evidence="2" key="1">
    <citation type="submission" date="2016-12" db="EMBL/GenBank/DDBJ databases">
        <title>Complete Genome Sequence of Beggiatoa leptomitiformis D-401.</title>
        <authorList>
            <person name="Fomenkov A."/>
            <person name="Vincze T."/>
            <person name="Grabovich M."/>
            <person name="Anton B.P."/>
            <person name="Dubinina G."/>
            <person name="Orlova M."/>
            <person name="Belousova E."/>
            <person name="Roberts R.J."/>
        </authorList>
    </citation>
    <scope>NUCLEOTIDE SEQUENCE [LARGE SCALE GENOMIC DNA]</scope>
    <source>
        <strain evidence="2">D-401</strain>
    </source>
</reference>
<dbReference type="AlphaFoldDB" id="A0A2N9YE34"/>
<dbReference type="KEGG" id="blep:AL038_15855"/>
<dbReference type="STRING" id="288004.AL038_15855"/>
<name>A0A2N9YE34_9GAMM</name>
<sequence>MVSNAGVKMVCSCVVIGDIVIPAFTLYKNKILCIKLPRNICKAEINTVFNMLLKKYRTNSLKVFGKPSRVGVLLFLNDSLFFRYKWYKKTALDYLKTFANLSTYQAEEVLCSMNIFASTTVKFLSCTQRLLIEIEIACSHSDVLIFSLDGLDPLGSNIIVEYVRSKLFKISAICICTPLVNNVAYYESDACSDTNMINEEYIYVHKQT</sequence>
<organism evidence="1 2">
    <name type="scientific">Beggiatoa leptomitoformis</name>
    <dbReference type="NCBI Taxonomy" id="288004"/>
    <lineage>
        <taxon>Bacteria</taxon>
        <taxon>Pseudomonadati</taxon>
        <taxon>Pseudomonadota</taxon>
        <taxon>Gammaproteobacteria</taxon>
        <taxon>Thiotrichales</taxon>
        <taxon>Thiotrichaceae</taxon>
        <taxon>Beggiatoa</taxon>
    </lineage>
</organism>
<proteinExistence type="predicted"/>
<protein>
    <submittedName>
        <fullName evidence="1">Uncharacterized protein</fullName>
    </submittedName>
</protein>
<dbReference type="RefSeq" id="WP_062154470.1">
    <property type="nucleotide sequence ID" value="NZ_CP012373.2"/>
</dbReference>
<keyword evidence="2" id="KW-1185">Reference proteome</keyword>